<keyword evidence="2" id="KW-0456">Lyase</keyword>
<proteinExistence type="predicted"/>
<feature type="compositionally biased region" description="Acidic residues" evidence="1">
    <location>
        <begin position="639"/>
        <end position="650"/>
    </location>
</feature>
<feature type="compositionally biased region" description="Acidic residues" evidence="1">
    <location>
        <begin position="604"/>
        <end position="622"/>
    </location>
</feature>
<sequence>MSQRGPFLHFNKPPFLALRERSTIPLPTQTPSKAVDTQPPYLDMHWRKQRSRSMPRLTSSIPEMEQHLAALDTPLTDAPDDKTDAYATAAEYLQAPAPSTQGQTAAPPSSDHQVVPDMAGQSTTPMLELGLPASTLKNVKILKLKMKLKTARAKSQYGRPRFLTLVACVSYLLFHLMGINIGLRVTQGYTEPRFQRAQVQLNTTQQALAVDYFFDVQLSNLHHVTLRQGYKETRHEDCLVRGLNRANLLFGGLDFTSSPHVRNQTVDWVTSNCDRLFYTPQVHSLIESKLRERAEEIRQSIQELLRLIRYRLAFLQSKLRDNNPRIAAKFPVLELMNKNDERPRVLPDVPYGFGLECKDQARCRLVHGGPTISANTGKTLQDAVTDARKEVETWSYNFERMFRFIDDLIEGLAWLQLLCVAGYLLSSAISMRRPVPAPGPMLTFAEKKARVWKTIRYRVAHVEAQEKHAIGLLINTALYTLLGFQLEYIIPEFDRLLLPVGLGFCVFHSLFAAAFVDLASEDCPDESLHDVVRAVEELCLIARGIEPPEPALKKPPTPKPKPSPAAKPASKIAACFISPLTPIAEDLQQERKAMHAEQGRPLNDADELSDYIPETDEEDDSDVEHSSYVDLAGGVTPTDSEDDDLVLVEG</sequence>
<dbReference type="GO" id="GO:0140078">
    <property type="term" value="F:class I DNA-(apurinic or apyrimidinic site) endonuclease activity"/>
    <property type="evidence" value="ECO:0007669"/>
    <property type="project" value="UniProtKB-EC"/>
</dbReference>
<dbReference type="AlphaFoldDB" id="A0A9W9C4R2"/>
<evidence type="ECO:0000313" key="3">
    <source>
        <dbReference type="Proteomes" id="UP001140562"/>
    </source>
</evidence>
<dbReference type="Proteomes" id="UP001140562">
    <property type="component" value="Unassembled WGS sequence"/>
</dbReference>
<feature type="region of interest" description="Disordered" evidence="1">
    <location>
        <begin position="587"/>
        <end position="650"/>
    </location>
</feature>
<feature type="compositionally biased region" description="Polar residues" evidence="1">
    <location>
        <begin position="97"/>
        <end position="112"/>
    </location>
</feature>
<dbReference type="EMBL" id="JAPEUV010000002">
    <property type="protein sequence ID" value="KAJ4343471.1"/>
    <property type="molecule type" value="Genomic_DNA"/>
</dbReference>
<dbReference type="OrthoDB" id="3801569at2759"/>
<gene>
    <name evidence="2" type="primary">NTH1_1</name>
    <name evidence="2" type="ORF">N0V87_000237</name>
</gene>
<accession>A0A9W9C4R2</accession>
<evidence type="ECO:0000313" key="2">
    <source>
        <dbReference type="EMBL" id="KAJ4343471.1"/>
    </source>
</evidence>
<feature type="region of interest" description="Disordered" evidence="1">
    <location>
        <begin position="96"/>
        <end position="118"/>
    </location>
</feature>
<comment type="caution">
    <text evidence="2">The sequence shown here is derived from an EMBL/GenBank/DDBJ whole genome shotgun (WGS) entry which is preliminary data.</text>
</comment>
<evidence type="ECO:0000256" key="1">
    <source>
        <dbReference type="SAM" id="MobiDB-lite"/>
    </source>
</evidence>
<dbReference type="EC" id="4.2.99.18" evidence="2"/>
<reference evidence="2" key="1">
    <citation type="submission" date="2022-10" db="EMBL/GenBank/DDBJ databases">
        <title>Tapping the CABI collections for fungal endophytes: first genome assemblies for Collariella, Neodidymelliopsis, Ascochyta clinopodiicola, Didymella pomorum, Didymosphaeria variabile, Neocosmospora piperis and Neocucurbitaria cava.</title>
        <authorList>
            <person name="Hill R."/>
        </authorList>
    </citation>
    <scope>NUCLEOTIDE SEQUENCE</scope>
    <source>
        <strain evidence="2">IMI 360193</strain>
    </source>
</reference>
<organism evidence="2 3">
    <name type="scientific">Didymella glomerata</name>
    <dbReference type="NCBI Taxonomy" id="749621"/>
    <lineage>
        <taxon>Eukaryota</taxon>
        <taxon>Fungi</taxon>
        <taxon>Dikarya</taxon>
        <taxon>Ascomycota</taxon>
        <taxon>Pezizomycotina</taxon>
        <taxon>Dothideomycetes</taxon>
        <taxon>Pleosporomycetidae</taxon>
        <taxon>Pleosporales</taxon>
        <taxon>Pleosporineae</taxon>
        <taxon>Didymellaceae</taxon>
        <taxon>Didymella</taxon>
    </lineage>
</organism>
<feature type="compositionally biased region" description="Basic and acidic residues" evidence="1">
    <location>
        <begin position="588"/>
        <end position="598"/>
    </location>
</feature>
<name>A0A9W9C4R2_9PLEO</name>
<keyword evidence="3" id="KW-1185">Reference proteome</keyword>
<protein>
    <submittedName>
        <fullName evidence="2">Alpha,alpha-trehalase nth1</fullName>
        <ecNumber evidence="2">4.2.99.18</ecNumber>
    </submittedName>
</protein>